<protein>
    <submittedName>
        <fullName evidence="1">Uncharacterized protein</fullName>
    </submittedName>
</protein>
<organism evidence="1 2">
    <name type="scientific">Coniosporium tulheliwenetii</name>
    <dbReference type="NCBI Taxonomy" id="3383036"/>
    <lineage>
        <taxon>Eukaryota</taxon>
        <taxon>Fungi</taxon>
        <taxon>Dikarya</taxon>
        <taxon>Ascomycota</taxon>
        <taxon>Pezizomycotina</taxon>
        <taxon>Dothideomycetes</taxon>
        <taxon>Dothideomycetes incertae sedis</taxon>
        <taxon>Coniosporium</taxon>
    </lineage>
</organism>
<sequence length="79" mass="8719">MSSNIRRRDLLERLGIEQLSALEAAYDPVDWFLDGSQADHPFRTVMTVPGRKCPACLAKGDTVWVILGKCCPQCGTPVN</sequence>
<evidence type="ECO:0000313" key="2">
    <source>
        <dbReference type="Proteomes" id="UP001172680"/>
    </source>
</evidence>
<keyword evidence="2" id="KW-1185">Reference proteome</keyword>
<reference evidence="1" key="1">
    <citation type="submission" date="2022-10" db="EMBL/GenBank/DDBJ databases">
        <title>Culturing micro-colonial fungi from biological soil crusts in the Mojave desert and describing Neophaeococcomyces mojavensis, and introducing the new genera and species Taxawa tesnikishii.</title>
        <authorList>
            <person name="Kurbessoian T."/>
            <person name="Stajich J.E."/>
        </authorList>
    </citation>
    <scope>NUCLEOTIDE SEQUENCE</scope>
    <source>
        <strain evidence="1">JES_115</strain>
    </source>
</reference>
<dbReference type="Proteomes" id="UP001172680">
    <property type="component" value="Unassembled WGS sequence"/>
</dbReference>
<gene>
    <name evidence="1" type="ORF">H2199_009186</name>
</gene>
<accession>A0ACC2YFE5</accession>
<dbReference type="EMBL" id="JAPDRP010000039">
    <property type="protein sequence ID" value="KAJ9633937.1"/>
    <property type="molecule type" value="Genomic_DNA"/>
</dbReference>
<comment type="caution">
    <text evidence="1">The sequence shown here is derived from an EMBL/GenBank/DDBJ whole genome shotgun (WGS) entry which is preliminary data.</text>
</comment>
<name>A0ACC2YFE5_9PEZI</name>
<evidence type="ECO:0000313" key="1">
    <source>
        <dbReference type="EMBL" id="KAJ9633937.1"/>
    </source>
</evidence>
<proteinExistence type="predicted"/>